<evidence type="ECO:0000256" key="1">
    <source>
        <dbReference type="ARBA" id="ARBA00022679"/>
    </source>
</evidence>
<dbReference type="InterPro" id="IPR008220">
    <property type="entry name" value="HAT_MetX-like"/>
</dbReference>
<protein>
    <submittedName>
        <fullName evidence="3">Homoserine O-acetyltransferase</fullName>
    </submittedName>
</protein>
<gene>
    <name evidence="3" type="primary">metA</name>
    <name evidence="3" type="ORF">GCM10011521_25370</name>
</gene>
<reference evidence="4" key="1">
    <citation type="journal article" date="2019" name="Int. J. Syst. Evol. Microbiol.">
        <title>The Global Catalogue of Microorganisms (GCM) 10K type strain sequencing project: providing services to taxonomists for standard genome sequencing and annotation.</title>
        <authorList>
            <consortium name="The Broad Institute Genomics Platform"/>
            <consortium name="The Broad Institute Genome Sequencing Center for Infectious Disease"/>
            <person name="Wu L."/>
            <person name="Ma J."/>
        </authorList>
    </citation>
    <scope>NUCLEOTIDE SEQUENCE [LARGE SCALE GENOMIC DNA]</scope>
    <source>
        <strain evidence="4">CGMCC 1.15905</strain>
    </source>
</reference>
<dbReference type="SUPFAM" id="SSF53474">
    <property type="entry name" value="alpha/beta-Hydrolases"/>
    <property type="match status" value="1"/>
</dbReference>
<dbReference type="RefSeq" id="WP_188664963.1">
    <property type="nucleotide sequence ID" value="NZ_BMKC01000003.1"/>
</dbReference>
<comment type="caution">
    <text evidence="3">The sequence shown here is derived from an EMBL/GenBank/DDBJ whole genome shotgun (WGS) entry which is preliminary data.</text>
</comment>
<dbReference type="EMBL" id="BMKC01000003">
    <property type="protein sequence ID" value="GGA85831.1"/>
    <property type="molecule type" value="Genomic_DNA"/>
</dbReference>
<dbReference type="Pfam" id="PF00561">
    <property type="entry name" value="Abhydrolase_1"/>
    <property type="match status" value="1"/>
</dbReference>
<evidence type="ECO:0000313" key="4">
    <source>
        <dbReference type="Proteomes" id="UP000623419"/>
    </source>
</evidence>
<proteinExistence type="predicted"/>
<accession>A0ABQ1HR86</accession>
<dbReference type="NCBIfam" id="NF006449">
    <property type="entry name" value="PRK08775.1"/>
    <property type="match status" value="1"/>
</dbReference>
<dbReference type="Proteomes" id="UP000623419">
    <property type="component" value="Unassembled WGS sequence"/>
</dbReference>
<organism evidence="3 4">
    <name type="scientific">Arenimonas soli</name>
    <dbReference type="NCBI Taxonomy" id="2269504"/>
    <lineage>
        <taxon>Bacteria</taxon>
        <taxon>Pseudomonadati</taxon>
        <taxon>Pseudomonadota</taxon>
        <taxon>Gammaproteobacteria</taxon>
        <taxon>Lysobacterales</taxon>
        <taxon>Lysobacteraceae</taxon>
        <taxon>Arenimonas</taxon>
    </lineage>
</organism>
<dbReference type="PIRSF" id="PIRSF000443">
    <property type="entry name" value="Homoser_Ac_trans"/>
    <property type="match status" value="1"/>
</dbReference>
<dbReference type="PANTHER" id="PTHR32268:SF11">
    <property type="entry name" value="HOMOSERINE O-ACETYLTRANSFERASE"/>
    <property type="match status" value="1"/>
</dbReference>
<dbReference type="InterPro" id="IPR000073">
    <property type="entry name" value="AB_hydrolase_1"/>
</dbReference>
<name>A0ABQ1HR86_9GAMM</name>
<evidence type="ECO:0000313" key="3">
    <source>
        <dbReference type="EMBL" id="GGA85831.1"/>
    </source>
</evidence>
<sequence>MSLSSPQVHVEAAPLAAAFSLSPPSARRFLLELDLPMRHAGLRRVRVRGEWRGPADAPWVVVAGGISAGCKLASDERGEGWWPAQVGPGRAVDTARRRVLAIDWIGADGCLDQPIDPADQADALAVVLDRLEAGRVAAFVGASYGAMVGLQFAARHGDRLDRLVAISGAHRPHPYASAWRALQRQVVALGREEGQVSRALSLARQWAMLSYRTPEEFAARFDSPAVLDGQRARVAAEDYLTHCGQRYAARWCSTAFLRLSESIDLQQLDPGAITVPTTVVAVAEDRLVPLSDLQALVEALGGPARLRVLRSPFGHDAFLKEGPAITRILRDSLEVPA</sequence>
<dbReference type="Gene3D" id="3.40.50.1820">
    <property type="entry name" value="alpha/beta hydrolase"/>
    <property type="match status" value="1"/>
</dbReference>
<feature type="domain" description="AB hydrolase-1" evidence="2">
    <location>
        <begin position="81"/>
        <end position="320"/>
    </location>
</feature>
<keyword evidence="4" id="KW-1185">Reference proteome</keyword>
<dbReference type="InterPro" id="IPR029058">
    <property type="entry name" value="AB_hydrolase_fold"/>
</dbReference>
<evidence type="ECO:0000259" key="2">
    <source>
        <dbReference type="Pfam" id="PF00561"/>
    </source>
</evidence>
<keyword evidence="1" id="KW-0808">Transferase</keyword>
<dbReference type="PANTHER" id="PTHR32268">
    <property type="entry name" value="HOMOSERINE O-ACETYLTRANSFERASE"/>
    <property type="match status" value="1"/>
</dbReference>